<organism evidence="1 2">
    <name type="scientific">Labrys okinawensis</name>
    <dbReference type="NCBI Taxonomy" id="346911"/>
    <lineage>
        <taxon>Bacteria</taxon>
        <taxon>Pseudomonadati</taxon>
        <taxon>Pseudomonadota</taxon>
        <taxon>Alphaproteobacteria</taxon>
        <taxon>Hyphomicrobiales</taxon>
        <taxon>Xanthobacteraceae</taxon>
        <taxon>Labrys</taxon>
    </lineage>
</organism>
<dbReference type="Proteomes" id="UP000237682">
    <property type="component" value="Unassembled WGS sequence"/>
</dbReference>
<comment type="caution">
    <text evidence="1">The sequence shown here is derived from an EMBL/GenBank/DDBJ whole genome shotgun (WGS) entry which is preliminary data.</text>
</comment>
<dbReference type="AlphaFoldDB" id="A0A2S9QF86"/>
<accession>A0A2S9QF86</accession>
<evidence type="ECO:0000313" key="2">
    <source>
        <dbReference type="Proteomes" id="UP000237682"/>
    </source>
</evidence>
<dbReference type="InterPro" id="IPR011051">
    <property type="entry name" value="RmlC_Cupin_sf"/>
</dbReference>
<dbReference type="PANTHER" id="PTHR37943:SF1">
    <property type="entry name" value="PROTEIN VES"/>
    <property type="match status" value="1"/>
</dbReference>
<sequence>MKLIRFADLARKPWKNGGGTTTEIAASPEGAGFEDFDWRLSVAEVASDGPFSLFPQIDRTLTLIEGQGLDMSIEGREAVRLTPASAPLAFPGDVPVTASLVDGPIRDFNVMTRRGRFSHRVTRHDLASGLLTLPQDGLQLVAALGAGPVRIGAASLDLGFADVVAFEAGDTGSIEGALPVLLIGLSQLAK</sequence>
<dbReference type="EMBL" id="PUEJ01000003">
    <property type="protein sequence ID" value="PRH88019.1"/>
    <property type="molecule type" value="Genomic_DNA"/>
</dbReference>
<dbReference type="Gene3D" id="2.60.120.10">
    <property type="entry name" value="Jelly Rolls"/>
    <property type="match status" value="1"/>
</dbReference>
<dbReference type="OrthoDB" id="9800082at2"/>
<gene>
    <name evidence="1" type="ORF">C5L14_08975</name>
</gene>
<proteinExistence type="predicted"/>
<dbReference type="Pfam" id="PF05962">
    <property type="entry name" value="HutD"/>
    <property type="match status" value="1"/>
</dbReference>
<dbReference type="InterPro" id="IPR010282">
    <property type="entry name" value="Uncharacterised_HutD/Ves"/>
</dbReference>
<reference evidence="1 2" key="1">
    <citation type="submission" date="2018-02" db="EMBL/GenBank/DDBJ databases">
        <title>Whole genome sequencing of endophytic bacterium.</title>
        <authorList>
            <person name="Eedara R."/>
            <person name="Podile A.R."/>
        </authorList>
    </citation>
    <scope>NUCLEOTIDE SEQUENCE [LARGE SCALE GENOMIC DNA]</scope>
    <source>
        <strain evidence="1 2">RP1T</strain>
    </source>
</reference>
<keyword evidence="2" id="KW-1185">Reference proteome</keyword>
<dbReference type="SUPFAM" id="SSF51182">
    <property type="entry name" value="RmlC-like cupins"/>
    <property type="match status" value="1"/>
</dbReference>
<dbReference type="PANTHER" id="PTHR37943">
    <property type="entry name" value="PROTEIN VES"/>
    <property type="match status" value="1"/>
</dbReference>
<dbReference type="CDD" id="cd20293">
    <property type="entry name" value="cupin_HutD_N"/>
    <property type="match status" value="1"/>
</dbReference>
<evidence type="ECO:0000313" key="1">
    <source>
        <dbReference type="EMBL" id="PRH88019.1"/>
    </source>
</evidence>
<protein>
    <submittedName>
        <fullName evidence="1">HutD-family protein</fullName>
    </submittedName>
</protein>
<dbReference type="InterPro" id="IPR014710">
    <property type="entry name" value="RmlC-like_jellyroll"/>
</dbReference>
<dbReference type="RefSeq" id="WP_105861685.1">
    <property type="nucleotide sequence ID" value="NZ_PUEJ01000003.1"/>
</dbReference>
<name>A0A2S9QF86_9HYPH</name>